<dbReference type="AlphaFoldDB" id="A0A9P8C2J8"/>
<protein>
    <submittedName>
        <fullName evidence="2">Class I glutamine amidotransferase-like protein</fullName>
    </submittedName>
</protein>
<dbReference type="SUPFAM" id="SSF52317">
    <property type="entry name" value="Class I glutamine amidotransferase-like"/>
    <property type="match status" value="1"/>
</dbReference>
<dbReference type="Pfam" id="PF01965">
    <property type="entry name" value="DJ-1_PfpI"/>
    <property type="match status" value="1"/>
</dbReference>
<proteinExistence type="predicted"/>
<reference evidence="2" key="1">
    <citation type="journal article" date="2021" name="IMA Fungus">
        <title>Genomic characterization of three marine fungi, including Emericellopsis atlantica sp. nov. with signatures of a generalist lifestyle and marine biomass degradation.</title>
        <authorList>
            <person name="Hagestad O.C."/>
            <person name="Hou L."/>
            <person name="Andersen J.H."/>
            <person name="Hansen E.H."/>
            <person name="Altermark B."/>
            <person name="Li C."/>
            <person name="Kuhnert E."/>
            <person name="Cox R.J."/>
            <person name="Crous P.W."/>
            <person name="Spatafora J.W."/>
            <person name="Lail K."/>
            <person name="Amirebrahimi M."/>
            <person name="Lipzen A."/>
            <person name="Pangilinan J."/>
            <person name="Andreopoulos W."/>
            <person name="Hayes R.D."/>
            <person name="Ng V."/>
            <person name="Grigoriev I.V."/>
            <person name="Jackson S.A."/>
            <person name="Sutton T.D.S."/>
            <person name="Dobson A.D.W."/>
            <person name="Rama T."/>
        </authorList>
    </citation>
    <scope>NUCLEOTIDE SEQUENCE</scope>
    <source>
        <strain evidence="2">TRa018bII</strain>
    </source>
</reference>
<gene>
    <name evidence="2" type="ORF">BJ875DRAFT_469149</name>
</gene>
<keyword evidence="3" id="KW-1185">Reference proteome</keyword>
<sequence length="227" mass="24641">MTSESTFKKCPKILFHAHPDLDVLDLVGPFEVFAHARYGSYDEPPVFERTITAATPTVASNQDFTITSHIPLEEAYAKLADYDILLIPGGGSHDVLKLHTEPFALIKAFAALPKREDGGIRTLMTVCTGSIIAAETGILANKTSVTHPLEMSRLIEIVEKQGGKVLPEATFVVNPVDEEKQFRVVTAGGVSTGIDAALWMVEQVCGKAAKEQVAYIVQHDIREGVIV</sequence>
<dbReference type="OrthoDB" id="543156at2759"/>
<dbReference type="InterPro" id="IPR002818">
    <property type="entry name" value="DJ-1/PfpI"/>
</dbReference>
<dbReference type="InterPro" id="IPR029062">
    <property type="entry name" value="Class_I_gatase-like"/>
</dbReference>
<organism evidence="2 3">
    <name type="scientific">Amylocarpus encephaloides</name>
    <dbReference type="NCBI Taxonomy" id="45428"/>
    <lineage>
        <taxon>Eukaryota</taxon>
        <taxon>Fungi</taxon>
        <taxon>Dikarya</taxon>
        <taxon>Ascomycota</taxon>
        <taxon>Pezizomycotina</taxon>
        <taxon>Leotiomycetes</taxon>
        <taxon>Helotiales</taxon>
        <taxon>Helotiales incertae sedis</taxon>
        <taxon>Amylocarpus</taxon>
    </lineage>
</organism>
<feature type="domain" description="DJ-1/PfpI" evidence="1">
    <location>
        <begin position="12"/>
        <end position="202"/>
    </location>
</feature>
<dbReference type="PANTHER" id="PTHR43130:SF3">
    <property type="entry name" value="HTH-TYPE TRANSCRIPTIONAL REGULATOR RV1931C"/>
    <property type="match status" value="1"/>
</dbReference>
<name>A0A9P8C2J8_9HELO</name>
<dbReference type="EMBL" id="MU251593">
    <property type="protein sequence ID" value="KAG9231583.1"/>
    <property type="molecule type" value="Genomic_DNA"/>
</dbReference>
<accession>A0A9P8C2J8</accession>
<evidence type="ECO:0000313" key="3">
    <source>
        <dbReference type="Proteomes" id="UP000824998"/>
    </source>
</evidence>
<dbReference type="PANTHER" id="PTHR43130">
    <property type="entry name" value="ARAC-FAMILY TRANSCRIPTIONAL REGULATOR"/>
    <property type="match status" value="1"/>
</dbReference>
<dbReference type="Proteomes" id="UP000824998">
    <property type="component" value="Unassembled WGS sequence"/>
</dbReference>
<keyword evidence="2" id="KW-0315">Glutamine amidotransferase</keyword>
<comment type="caution">
    <text evidence="2">The sequence shown here is derived from an EMBL/GenBank/DDBJ whole genome shotgun (WGS) entry which is preliminary data.</text>
</comment>
<evidence type="ECO:0000313" key="2">
    <source>
        <dbReference type="EMBL" id="KAG9231583.1"/>
    </source>
</evidence>
<dbReference type="Gene3D" id="3.40.50.880">
    <property type="match status" value="1"/>
</dbReference>
<evidence type="ECO:0000259" key="1">
    <source>
        <dbReference type="Pfam" id="PF01965"/>
    </source>
</evidence>
<dbReference type="InterPro" id="IPR052158">
    <property type="entry name" value="INH-QAR"/>
</dbReference>